<keyword evidence="4" id="KW-0560">Oxidoreductase</keyword>
<evidence type="ECO:0000256" key="5">
    <source>
        <dbReference type="RuleBase" id="RU361277"/>
    </source>
</evidence>
<dbReference type="InterPro" id="IPR002328">
    <property type="entry name" value="ADH_Zn_CS"/>
</dbReference>
<dbReference type="InterPro" id="IPR013154">
    <property type="entry name" value="ADH-like_N"/>
</dbReference>
<evidence type="ECO:0000256" key="3">
    <source>
        <dbReference type="ARBA" id="ARBA00022833"/>
    </source>
</evidence>
<proteinExistence type="inferred from homology"/>
<dbReference type="InterPro" id="IPR013149">
    <property type="entry name" value="ADH-like_C"/>
</dbReference>
<reference evidence="8 9" key="1">
    <citation type="submission" date="2019-07" db="EMBL/GenBank/DDBJ databases">
        <title>Microlunatus dokdonensis sp. nov. isolated from the rhizospheric soil of the wild plant Elymus tsukushiensis.</title>
        <authorList>
            <person name="Ghim S.-Y."/>
            <person name="Hwang Y.-J."/>
            <person name="Son J.-S."/>
            <person name="Shin J.-H."/>
        </authorList>
    </citation>
    <scope>NUCLEOTIDE SEQUENCE [LARGE SCALE GENOMIC DNA]</scope>
    <source>
        <strain evidence="8 9">KUDC0627</strain>
    </source>
</reference>
<evidence type="ECO:0000256" key="1">
    <source>
        <dbReference type="ARBA" id="ARBA00001947"/>
    </source>
</evidence>
<evidence type="ECO:0000313" key="8">
    <source>
        <dbReference type="EMBL" id="QDP97492.1"/>
    </source>
</evidence>
<keyword evidence="3 5" id="KW-0862">Zinc</keyword>
<dbReference type="Gene3D" id="3.40.50.720">
    <property type="entry name" value="NAD(P)-binding Rossmann-like Domain"/>
    <property type="match status" value="1"/>
</dbReference>
<dbReference type="InterPro" id="IPR011032">
    <property type="entry name" value="GroES-like_sf"/>
</dbReference>
<sequence length="392" mass="42391">MRAVTWQGHRHVAVENVADPKLVEDDDVIISVTSAAICGSDLHLYEVLGPFMHRGDILGHEAIGVVQEAGPAVRELAVGDRVVVPFNICCGHCYMCRRGLQSQCETTQVREHGSGAALFGYSELYGSVPGAQAELLRVPFANYGPIKITDDRPDERYLYLSDILPTAWQAVAYADPEPGSTVVVIGLGPVGQLCARIAAGKGHRVIAVDPIDYRREIASEHGIESIDLDQQTVETIMDATEGRGADASIDAVGMEAHGSPAKVAQRAAGMLPDTVARKLMTNAGVDALGALSLALQTARRGGTVSLAGVYGGMTDPLPMMQMFDRQLQLRMGQCNVRHWIDELMPLVDDAEDPLGLESLATHRLPLVAAPDAYRMFQRKEDNCLKIILHPQR</sequence>
<evidence type="ECO:0000259" key="6">
    <source>
        <dbReference type="Pfam" id="PF00107"/>
    </source>
</evidence>
<dbReference type="EMBL" id="CP041692">
    <property type="protein sequence ID" value="QDP97492.1"/>
    <property type="molecule type" value="Genomic_DNA"/>
</dbReference>
<comment type="cofactor">
    <cofactor evidence="1 5">
        <name>Zn(2+)</name>
        <dbReference type="ChEBI" id="CHEBI:29105"/>
    </cofactor>
</comment>
<dbReference type="GO" id="GO:0008270">
    <property type="term" value="F:zinc ion binding"/>
    <property type="evidence" value="ECO:0007669"/>
    <property type="project" value="InterPro"/>
</dbReference>
<dbReference type="PANTHER" id="PTHR42813">
    <property type="entry name" value="ZINC-TYPE ALCOHOL DEHYDROGENASE-LIKE"/>
    <property type="match status" value="1"/>
</dbReference>
<dbReference type="SUPFAM" id="SSF51735">
    <property type="entry name" value="NAD(P)-binding Rossmann-fold domains"/>
    <property type="match status" value="1"/>
</dbReference>
<dbReference type="Gene3D" id="3.90.180.10">
    <property type="entry name" value="Medium-chain alcohol dehydrogenases, catalytic domain"/>
    <property type="match status" value="1"/>
</dbReference>
<organism evidence="8 9">
    <name type="scientific">Microlunatus elymi</name>
    <dbReference type="NCBI Taxonomy" id="2596828"/>
    <lineage>
        <taxon>Bacteria</taxon>
        <taxon>Bacillati</taxon>
        <taxon>Actinomycetota</taxon>
        <taxon>Actinomycetes</taxon>
        <taxon>Propionibacteriales</taxon>
        <taxon>Propionibacteriaceae</taxon>
        <taxon>Microlunatus</taxon>
    </lineage>
</organism>
<evidence type="ECO:0000256" key="2">
    <source>
        <dbReference type="ARBA" id="ARBA00022723"/>
    </source>
</evidence>
<evidence type="ECO:0000256" key="4">
    <source>
        <dbReference type="ARBA" id="ARBA00023002"/>
    </source>
</evidence>
<evidence type="ECO:0000259" key="7">
    <source>
        <dbReference type="Pfam" id="PF08240"/>
    </source>
</evidence>
<dbReference type="SUPFAM" id="SSF50129">
    <property type="entry name" value="GroES-like"/>
    <property type="match status" value="1"/>
</dbReference>
<dbReference type="KEGG" id="mik:FOE78_17635"/>
<dbReference type="Pfam" id="PF08240">
    <property type="entry name" value="ADH_N"/>
    <property type="match status" value="1"/>
</dbReference>
<accession>A0A516Q294</accession>
<comment type="similarity">
    <text evidence="5">Belongs to the zinc-containing alcohol dehydrogenase family.</text>
</comment>
<evidence type="ECO:0000313" key="9">
    <source>
        <dbReference type="Proteomes" id="UP000319263"/>
    </source>
</evidence>
<keyword evidence="2 5" id="KW-0479">Metal-binding</keyword>
<dbReference type="OrthoDB" id="241504at2"/>
<dbReference type="GO" id="GO:0016491">
    <property type="term" value="F:oxidoreductase activity"/>
    <property type="evidence" value="ECO:0007669"/>
    <property type="project" value="UniProtKB-KW"/>
</dbReference>
<feature type="domain" description="Alcohol dehydrogenase-like C-terminal" evidence="6">
    <location>
        <begin position="189"/>
        <end position="255"/>
    </location>
</feature>
<dbReference type="Pfam" id="PF00107">
    <property type="entry name" value="ADH_zinc_N"/>
    <property type="match status" value="1"/>
</dbReference>
<keyword evidence="9" id="KW-1185">Reference proteome</keyword>
<gene>
    <name evidence="8" type="ORF">FOE78_17635</name>
</gene>
<dbReference type="Proteomes" id="UP000319263">
    <property type="component" value="Chromosome"/>
</dbReference>
<name>A0A516Q294_9ACTN</name>
<dbReference type="PANTHER" id="PTHR42813:SF2">
    <property type="entry name" value="DEHYDROGENASE, ZINC-CONTAINING, PUTATIVE (AFU_ORTHOLOGUE AFUA_2G02810)-RELATED"/>
    <property type="match status" value="1"/>
</dbReference>
<dbReference type="PROSITE" id="PS00059">
    <property type="entry name" value="ADH_ZINC"/>
    <property type="match status" value="1"/>
</dbReference>
<dbReference type="InterPro" id="IPR036291">
    <property type="entry name" value="NAD(P)-bd_dom_sf"/>
</dbReference>
<feature type="domain" description="Alcohol dehydrogenase-like N-terminal" evidence="7">
    <location>
        <begin position="25"/>
        <end position="143"/>
    </location>
</feature>
<protein>
    <submittedName>
        <fullName evidence="8">Zinc-binding dehydrogenase</fullName>
    </submittedName>
</protein>
<dbReference type="RefSeq" id="WP_143987451.1">
    <property type="nucleotide sequence ID" value="NZ_CP041692.1"/>
</dbReference>
<dbReference type="AlphaFoldDB" id="A0A516Q294"/>